<evidence type="ECO:0000256" key="4">
    <source>
        <dbReference type="ARBA" id="ARBA00022679"/>
    </source>
</evidence>
<dbReference type="InterPro" id="IPR049704">
    <property type="entry name" value="Aminotrans_3_PPA_site"/>
</dbReference>
<dbReference type="GO" id="GO:0005739">
    <property type="term" value="C:mitochondrion"/>
    <property type="evidence" value="ECO:0007669"/>
    <property type="project" value="UniProtKB-SubCell"/>
</dbReference>
<dbReference type="InterPro" id="IPR015424">
    <property type="entry name" value="PyrdxlP-dep_Trfase"/>
</dbReference>
<name>A0A6J6K0N7_9ZZZZ</name>
<sequence length="409" mass="43839">MSNAFWHGFADMNAISTNGPLVMTKGEGSWVWDDKGKKYFDAAGALWYMNVGHGRKEIGEAMAAQAADIASYSSFGECTTAPTIELADLVASISPVPDSKIFFTSGGSDSIDTALKMSRRFWTLQGKPSKKVIVFRENGYHGMHAGGTSIAGIPPNNDGYSELVEDVVRVPWDDADEMIATIDRIGEENIAAFFCEPIQGAGGVRIPPDLYLQTVRKACAERNILFVADEVINGFGRCGDWFASTRYGLQPDLITVAKGLTSGYAPMGAVIAAPSVWETFYAPSAGVWRHGYTYGGHATAAAAGIANIKIMMRENLPAHVAKLEDKFASALRTLEDLDVVSEVRTGVGFLGGIQMADPSIAPAMYGKCRDVGVISRAIWGGALQVAPPLSTTEAEIDKMVELFRVGLTS</sequence>
<evidence type="ECO:0000256" key="3">
    <source>
        <dbReference type="ARBA" id="ARBA00022576"/>
    </source>
</evidence>
<dbReference type="AlphaFoldDB" id="A0A6J6K0N7"/>
<dbReference type="EMBL" id="CAEZWD010000015">
    <property type="protein sequence ID" value="CAB4643381.1"/>
    <property type="molecule type" value="Genomic_DNA"/>
</dbReference>
<dbReference type="InterPro" id="IPR005814">
    <property type="entry name" value="Aminotrans_3"/>
</dbReference>
<reference evidence="6" key="1">
    <citation type="submission" date="2020-05" db="EMBL/GenBank/DDBJ databases">
        <authorList>
            <person name="Chiriac C."/>
            <person name="Salcher M."/>
            <person name="Ghai R."/>
            <person name="Kavagutti S V."/>
        </authorList>
    </citation>
    <scope>NUCLEOTIDE SEQUENCE</scope>
</reference>
<dbReference type="Gene3D" id="3.90.1150.10">
    <property type="entry name" value="Aspartate Aminotransferase, domain 1"/>
    <property type="match status" value="1"/>
</dbReference>
<dbReference type="InterPro" id="IPR015421">
    <property type="entry name" value="PyrdxlP-dep_Trfase_major"/>
</dbReference>
<organism evidence="6">
    <name type="scientific">freshwater metagenome</name>
    <dbReference type="NCBI Taxonomy" id="449393"/>
    <lineage>
        <taxon>unclassified sequences</taxon>
        <taxon>metagenomes</taxon>
        <taxon>ecological metagenomes</taxon>
    </lineage>
</organism>
<comment type="subcellular location">
    <subcellularLocation>
        <location evidence="2">Mitochondrion</location>
    </subcellularLocation>
</comment>
<evidence type="ECO:0000313" key="6">
    <source>
        <dbReference type="EMBL" id="CAB4643381.1"/>
    </source>
</evidence>
<evidence type="ECO:0000256" key="5">
    <source>
        <dbReference type="ARBA" id="ARBA00022898"/>
    </source>
</evidence>
<dbReference type="GO" id="GO:0009102">
    <property type="term" value="P:biotin biosynthetic process"/>
    <property type="evidence" value="ECO:0007669"/>
    <property type="project" value="TreeGrafter"/>
</dbReference>
<dbReference type="PROSITE" id="PS00600">
    <property type="entry name" value="AA_TRANSFER_CLASS_3"/>
    <property type="match status" value="1"/>
</dbReference>
<keyword evidence="4" id="KW-0808">Transferase</keyword>
<protein>
    <submittedName>
        <fullName evidence="6">Unannotated protein</fullName>
    </submittedName>
</protein>
<dbReference type="Gene3D" id="3.40.640.10">
    <property type="entry name" value="Type I PLP-dependent aspartate aminotransferase-like (Major domain)"/>
    <property type="match status" value="1"/>
</dbReference>
<dbReference type="GO" id="GO:0004015">
    <property type="term" value="F:adenosylmethionine-8-amino-7-oxononanoate transaminase activity"/>
    <property type="evidence" value="ECO:0007669"/>
    <property type="project" value="TreeGrafter"/>
</dbReference>
<keyword evidence="3" id="KW-0032">Aminotransferase</keyword>
<evidence type="ECO:0000256" key="2">
    <source>
        <dbReference type="ARBA" id="ARBA00004173"/>
    </source>
</evidence>
<dbReference type="SUPFAM" id="SSF53383">
    <property type="entry name" value="PLP-dependent transferases"/>
    <property type="match status" value="1"/>
</dbReference>
<accession>A0A6J6K0N7</accession>
<evidence type="ECO:0000256" key="1">
    <source>
        <dbReference type="ARBA" id="ARBA00001933"/>
    </source>
</evidence>
<proteinExistence type="predicted"/>
<comment type="cofactor">
    <cofactor evidence="1">
        <name>pyridoxal 5'-phosphate</name>
        <dbReference type="ChEBI" id="CHEBI:597326"/>
    </cofactor>
</comment>
<dbReference type="InterPro" id="IPR015422">
    <property type="entry name" value="PyrdxlP-dep_Trfase_small"/>
</dbReference>
<dbReference type="FunFam" id="3.40.640.10:FF:000004">
    <property type="entry name" value="Acetylornithine aminotransferase"/>
    <property type="match status" value="1"/>
</dbReference>
<dbReference type="GO" id="GO:0030170">
    <property type="term" value="F:pyridoxal phosphate binding"/>
    <property type="evidence" value="ECO:0007669"/>
    <property type="project" value="InterPro"/>
</dbReference>
<gene>
    <name evidence="6" type="ORF">UFOPK2171_00239</name>
</gene>
<dbReference type="PIRSF" id="PIRSF000521">
    <property type="entry name" value="Transaminase_4ab_Lys_Orn"/>
    <property type="match status" value="1"/>
</dbReference>
<dbReference type="CDD" id="cd00610">
    <property type="entry name" value="OAT_like"/>
    <property type="match status" value="1"/>
</dbReference>
<dbReference type="Pfam" id="PF00202">
    <property type="entry name" value="Aminotran_3"/>
    <property type="match status" value="1"/>
</dbReference>
<dbReference type="PANTHER" id="PTHR42684:SF3">
    <property type="entry name" value="ADENOSYLMETHIONINE-8-AMINO-7-OXONONANOATE AMINOTRANSFERASE"/>
    <property type="match status" value="1"/>
</dbReference>
<keyword evidence="5" id="KW-0663">Pyridoxal phosphate</keyword>
<dbReference type="PANTHER" id="PTHR42684">
    <property type="entry name" value="ADENOSYLMETHIONINE-8-AMINO-7-OXONONANOATE AMINOTRANSFERASE"/>
    <property type="match status" value="1"/>
</dbReference>